<evidence type="ECO:0000313" key="4">
    <source>
        <dbReference type="Proteomes" id="UP001492380"/>
    </source>
</evidence>
<sequence>MDAPKNIPDSYASLPTKEIKLSHHPETSSTATPVIVVTLYRPGKHNAFTPTMMEELEHVFQLFDLDDRVRCVVVTGHGNIFCAGADLVRGFGGGKNGPNAERVNDHRDGGGRVVLAIHRCRKPVIGAIQGSAVGIGITMTLPMAIRVAYAPAKVGFVFSRRGLVMEACSSYFLPRLIGFARAMHVTTTGATYKADDKIWGPLFSEMCERREDVKRRALEIADEVAKNTSTVSTALMRDLMWRDKGSAEEQHLLDSKILYELFSSNDNTEGVRSFMEKRPPKFTDTLETSAPAAYPWWTPVETIGAKTVEARFGRSKL</sequence>
<evidence type="ECO:0000313" key="3">
    <source>
        <dbReference type="EMBL" id="KAK8228898.1"/>
    </source>
</evidence>
<reference evidence="3 4" key="1">
    <citation type="submission" date="2024-04" db="EMBL/GenBank/DDBJ databases">
        <title>Phyllosticta paracitricarpa is synonymous to the EU quarantine fungus P. citricarpa based on phylogenomic analyses.</title>
        <authorList>
            <consortium name="Lawrence Berkeley National Laboratory"/>
            <person name="Van Ingen-Buijs V.A."/>
            <person name="Van Westerhoven A.C."/>
            <person name="Haridas S."/>
            <person name="Skiadas P."/>
            <person name="Martin F."/>
            <person name="Groenewald J.Z."/>
            <person name="Crous P.W."/>
            <person name="Seidl M.F."/>
        </authorList>
    </citation>
    <scope>NUCLEOTIDE SEQUENCE [LARGE SCALE GENOMIC DNA]</scope>
    <source>
        <strain evidence="3 4">CBS 123374</strain>
    </source>
</reference>
<accession>A0ABR1YHK4</accession>
<proteinExistence type="inferred from homology"/>
<organism evidence="3 4">
    <name type="scientific">Phyllosticta capitalensis</name>
    <dbReference type="NCBI Taxonomy" id="121624"/>
    <lineage>
        <taxon>Eukaryota</taxon>
        <taxon>Fungi</taxon>
        <taxon>Dikarya</taxon>
        <taxon>Ascomycota</taxon>
        <taxon>Pezizomycotina</taxon>
        <taxon>Dothideomycetes</taxon>
        <taxon>Dothideomycetes incertae sedis</taxon>
        <taxon>Botryosphaeriales</taxon>
        <taxon>Phyllostictaceae</taxon>
        <taxon>Phyllosticta</taxon>
    </lineage>
</organism>
<dbReference type="InterPro" id="IPR051053">
    <property type="entry name" value="ECH/Chromodomain_protein"/>
</dbReference>
<protein>
    <submittedName>
        <fullName evidence="3">Enoyl-CoA hydratase/isomerase family protein</fullName>
    </submittedName>
</protein>
<dbReference type="EMBL" id="JBBWRZ010000009">
    <property type="protein sequence ID" value="KAK8228898.1"/>
    <property type="molecule type" value="Genomic_DNA"/>
</dbReference>
<dbReference type="InterPro" id="IPR001753">
    <property type="entry name" value="Enoyl-CoA_hydra/iso"/>
</dbReference>
<comment type="caution">
    <text evidence="3">The sequence shown here is derived from an EMBL/GenBank/DDBJ whole genome shotgun (WGS) entry which is preliminary data.</text>
</comment>
<dbReference type="Gene3D" id="1.10.12.10">
    <property type="entry name" value="Lyase 2-enoyl-coa Hydratase, Chain A, domain 2"/>
    <property type="match status" value="1"/>
</dbReference>
<name>A0ABR1YHK4_9PEZI</name>
<dbReference type="InterPro" id="IPR014748">
    <property type="entry name" value="Enoyl-CoA_hydra_C"/>
</dbReference>
<comment type="similarity">
    <text evidence="1">Belongs to the enoyl-CoA hydratase/isomerase family.</text>
</comment>
<gene>
    <name evidence="3" type="ORF">HDK90DRAFT_340154</name>
</gene>
<dbReference type="Pfam" id="PF00378">
    <property type="entry name" value="ECH_1"/>
    <property type="match status" value="1"/>
</dbReference>
<evidence type="ECO:0000256" key="1">
    <source>
        <dbReference type="ARBA" id="ARBA00005254"/>
    </source>
</evidence>
<dbReference type="SUPFAM" id="SSF52096">
    <property type="entry name" value="ClpP/crotonase"/>
    <property type="match status" value="1"/>
</dbReference>
<dbReference type="Proteomes" id="UP001492380">
    <property type="component" value="Unassembled WGS sequence"/>
</dbReference>
<evidence type="ECO:0000256" key="2">
    <source>
        <dbReference type="ARBA" id="ARBA00023026"/>
    </source>
</evidence>
<keyword evidence="4" id="KW-1185">Reference proteome</keyword>
<keyword evidence="2" id="KW-0843">Virulence</keyword>
<dbReference type="Gene3D" id="3.90.226.10">
    <property type="entry name" value="2-enoyl-CoA Hydratase, Chain A, domain 1"/>
    <property type="match status" value="1"/>
</dbReference>
<dbReference type="CDD" id="cd06558">
    <property type="entry name" value="crotonase-like"/>
    <property type="match status" value="1"/>
</dbReference>
<dbReference type="InterPro" id="IPR029045">
    <property type="entry name" value="ClpP/crotonase-like_dom_sf"/>
</dbReference>
<dbReference type="PANTHER" id="PTHR43684:SF4">
    <property type="entry name" value="ENOYL-COA HYDRATASE_ISOMERASE FAMILY PROTEIN (AFU_ORTHOLOGUE AFUA_1G01890)"/>
    <property type="match status" value="1"/>
</dbReference>
<dbReference type="PANTHER" id="PTHR43684">
    <property type="match status" value="1"/>
</dbReference>